<name>U7QIF6_9CYAN</name>
<sequence length="40" mass="4014">MASADAIKGVQAASSLLIAQDSSEINCNSNCPPGHRGSGR</sequence>
<dbReference type="AlphaFoldDB" id="U7QIF6"/>
<protein>
    <submittedName>
        <fullName evidence="1">Uncharacterized protein</fullName>
    </submittedName>
</protein>
<reference evidence="1 2" key="1">
    <citation type="journal article" date="2013" name="Front. Microbiol.">
        <title>Comparative genomic analyses of the cyanobacterium, Lyngbya aestuarii BL J, a powerful hydrogen producer.</title>
        <authorList>
            <person name="Kothari A."/>
            <person name="Vaughn M."/>
            <person name="Garcia-Pichel F."/>
        </authorList>
    </citation>
    <scope>NUCLEOTIDE SEQUENCE [LARGE SCALE GENOMIC DNA]</scope>
    <source>
        <strain evidence="1 2">BL J</strain>
    </source>
</reference>
<keyword evidence="2" id="KW-1185">Reference proteome</keyword>
<organism evidence="1 2">
    <name type="scientific">Lyngbya aestuarii BL J</name>
    <dbReference type="NCBI Taxonomy" id="1348334"/>
    <lineage>
        <taxon>Bacteria</taxon>
        <taxon>Bacillati</taxon>
        <taxon>Cyanobacteriota</taxon>
        <taxon>Cyanophyceae</taxon>
        <taxon>Oscillatoriophycideae</taxon>
        <taxon>Oscillatoriales</taxon>
        <taxon>Microcoleaceae</taxon>
        <taxon>Lyngbya</taxon>
    </lineage>
</organism>
<comment type="caution">
    <text evidence="1">The sequence shown here is derived from an EMBL/GenBank/DDBJ whole genome shotgun (WGS) entry which is preliminary data.</text>
</comment>
<dbReference type="EMBL" id="AUZM01000026">
    <property type="protein sequence ID" value="ERT07047.1"/>
    <property type="molecule type" value="Genomic_DNA"/>
</dbReference>
<accession>U7QIF6</accession>
<proteinExistence type="predicted"/>
<evidence type="ECO:0000313" key="1">
    <source>
        <dbReference type="EMBL" id="ERT07047.1"/>
    </source>
</evidence>
<dbReference type="Proteomes" id="UP000017127">
    <property type="component" value="Unassembled WGS sequence"/>
</dbReference>
<gene>
    <name evidence="1" type="ORF">M595_2928</name>
</gene>
<evidence type="ECO:0000313" key="2">
    <source>
        <dbReference type="Proteomes" id="UP000017127"/>
    </source>
</evidence>